<sequence>MKNKLTLTFCTFLFTCFISLFFSNKAIAQENGIYELSNNNFSKSAINKKTDEGRTQFNKLAYNLHPTVYIENGLEKQTYGEGLPIKLTFEDTKSLNLLNSENVKYNQVQLITIKINSTNDLNNTLDLSNVPGLNKLIYIYLKCNFKCTAELIKGFIKVNPQIRVFYTSKKPS</sequence>
<gene>
    <name evidence="2" type="ORF">Q4Q40_17805</name>
</gene>
<name>A0ABT8WS93_9FLAO</name>
<comment type="caution">
    <text evidence="2">The sequence shown here is derived from an EMBL/GenBank/DDBJ whole genome shotgun (WGS) entry which is preliminary data.</text>
</comment>
<feature type="signal peptide" evidence="1">
    <location>
        <begin position="1"/>
        <end position="28"/>
    </location>
</feature>
<proteinExistence type="predicted"/>
<evidence type="ECO:0000313" key="3">
    <source>
        <dbReference type="Proteomes" id="UP001176806"/>
    </source>
</evidence>
<dbReference type="Proteomes" id="UP001176806">
    <property type="component" value="Unassembled WGS sequence"/>
</dbReference>
<dbReference type="RefSeq" id="WP_303303307.1">
    <property type="nucleotide sequence ID" value="NZ_BAABDA010000054.1"/>
</dbReference>
<evidence type="ECO:0000313" key="2">
    <source>
        <dbReference type="EMBL" id="MDO5976057.1"/>
    </source>
</evidence>
<keyword evidence="1" id="KW-0732">Signal</keyword>
<keyword evidence="3" id="KW-1185">Reference proteome</keyword>
<protein>
    <submittedName>
        <fullName evidence="2">Uncharacterized protein</fullName>
    </submittedName>
</protein>
<dbReference type="EMBL" id="JAUOEL010000006">
    <property type="protein sequence ID" value="MDO5976057.1"/>
    <property type="molecule type" value="Genomic_DNA"/>
</dbReference>
<feature type="chain" id="PRO_5047532187" evidence="1">
    <location>
        <begin position="29"/>
        <end position="172"/>
    </location>
</feature>
<organism evidence="2 3">
    <name type="scientific">Flavivirga jejuensis</name>
    <dbReference type="NCBI Taxonomy" id="870487"/>
    <lineage>
        <taxon>Bacteria</taxon>
        <taxon>Pseudomonadati</taxon>
        <taxon>Bacteroidota</taxon>
        <taxon>Flavobacteriia</taxon>
        <taxon>Flavobacteriales</taxon>
        <taxon>Flavobacteriaceae</taxon>
        <taxon>Flavivirga</taxon>
    </lineage>
</organism>
<accession>A0ABT8WS93</accession>
<evidence type="ECO:0000256" key="1">
    <source>
        <dbReference type="SAM" id="SignalP"/>
    </source>
</evidence>
<reference evidence="2" key="1">
    <citation type="submission" date="2023-07" db="EMBL/GenBank/DDBJ databases">
        <title>Two novel species in the genus Flavivirga.</title>
        <authorList>
            <person name="Kwon K."/>
        </authorList>
    </citation>
    <scope>NUCLEOTIDE SEQUENCE</scope>
    <source>
        <strain evidence="2">KACC 14158</strain>
    </source>
</reference>